<dbReference type="RefSeq" id="WP_109416721.1">
    <property type="nucleotide sequence ID" value="NZ_QEAS01000012.1"/>
</dbReference>
<protein>
    <submittedName>
        <fullName evidence="3">Histone H1</fullName>
    </submittedName>
</protein>
<dbReference type="Pfam" id="PF07432">
    <property type="entry name" value="Hc1"/>
    <property type="match status" value="1"/>
</dbReference>
<evidence type="ECO:0000313" key="3">
    <source>
        <dbReference type="EMBL" id="PWG79824.1"/>
    </source>
</evidence>
<comment type="function">
    <text evidence="1">Might have a role analogous to that of eukaryotic histone proteins.</text>
</comment>
<comment type="similarity">
    <text evidence="2">Belongs to the histone H1/H5 family. HCT subfamily.</text>
</comment>
<dbReference type="GO" id="GO:0030527">
    <property type="term" value="F:structural constituent of chromatin"/>
    <property type="evidence" value="ECO:0007669"/>
    <property type="project" value="InterPro"/>
</dbReference>
<comment type="caution">
    <text evidence="3">The sequence shown here is derived from an EMBL/GenBank/DDBJ whole genome shotgun (WGS) entry which is preliminary data.</text>
</comment>
<reference evidence="3 4" key="1">
    <citation type="submission" date="2018-04" db="EMBL/GenBank/DDBJ databases">
        <title>Pedobacter chongqingensis sp. nov., isolated from a rottenly hemp rope.</title>
        <authorList>
            <person name="Cai Y."/>
        </authorList>
    </citation>
    <scope>NUCLEOTIDE SEQUENCE [LARGE SCALE GENOMIC DNA]</scope>
    <source>
        <strain evidence="3 4">FJ4-8</strain>
    </source>
</reference>
<keyword evidence="4" id="KW-1185">Reference proteome</keyword>
<evidence type="ECO:0000256" key="2">
    <source>
        <dbReference type="ARBA" id="ARBA00008424"/>
    </source>
</evidence>
<dbReference type="GO" id="GO:0003677">
    <property type="term" value="F:DNA binding"/>
    <property type="evidence" value="ECO:0007669"/>
    <property type="project" value="InterPro"/>
</dbReference>
<dbReference type="AlphaFoldDB" id="A0A2U2PET0"/>
<dbReference type="InterPro" id="IPR010886">
    <property type="entry name" value="Hc1"/>
</dbReference>
<gene>
    <name evidence="3" type="ORF">DDR33_15560</name>
</gene>
<organism evidence="3 4">
    <name type="scientific">Pararcticibacter amylolyticus</name>
    <dbReference type="NCBI Taxonomy" id="2173175"/>
    <lineage>
        <taxon>Bacteria</taxon>
        <taxon>Pseudomonadati</taxon>
        <taxon>Bacteroidota</taxon>
        <taxon>Sphingobacteriia</taxon>
        <taxon>Sphingobacteriales</taxon>
        <taxon>Sphingobacteriaceae</taxon>
        <taxon>Pararcticibacter</taxon>
    </lineage>
</organism>
<proteinExistence type="inferred from homology"/>
<accession>A0A2U2PET0</accession>
<dbReference type="Proteomes" id="UP000245647">
    <property type="component" value="Unassembled WGS sequence"/>
</dbReference>
<evidence type="ECO:0000313" key="4">
    <source>
        <dbReference type="Proteomes" id="UP000245647"/>
    </source>
</evidence>
<name>A0A2U2PET0_9SPHI</name>
<dbReference type="OrthoDB" id="9808717at2"/>
<sequence>MANYERFTELQNLVSGLEADADKFYNKGNSAAGTRVRKGLQDIKNLAQAIRLEIQESKNSAPAKK</sequence>
<dbReference type="EMBL" id="QEAS01000012">
    <property type="protein sequence ID" value="PWG79824.1"/>
    <property type="molecule type" value="Genomic_DNA"/>
</dbReference>
<evidence type="ECO:0000256" key="1">
    <source>
        <dbReference type="ARBA" id="ARBA00002333"/>
    </source>
</evidence>